<keyword evidence="3" id="KW-1185">Reference proteome</keyword>
<protein>
    <submittedName>
        <fullName evidence="2">Metallophosphoesterase family protein</fullName>
    </submittedName>
</protein>
<accession>A0ABT7C0M3</accession>
<evidence type="ECO:0000259" key="1">
    <source>
        <dbReference type="Pfam" id="PF00149"/>
    </source>
</evidence>
<dbReference type="Proteomes" id="UP001232992">
    <property type="component" value="Unassembled WGS sequence"/>
</dbReference>
<dbReference type="PANTHER" id="PTHR42850">
    <property type="entry name" value="METALLOPHOSPHOESTERASE"/>
    <property type="match status" value="1"/>
</dbReference>
<dbReference type="InterPro" id="IPR050126">
    <property type="entry name" value="Ap4A_hydrolase"/>
</dbReference>
<dbReference type="InterPro" id="IPR029052">
    <property type="entry name" value="Metallo-depent_PP-like"/>
</dbReference>
<gene>
    <name evidence="2" type="ORF">PMH09_15605</name>
</gene>
<dbReference type="Gene3D" id="3.60.21.10">
    <property type="match status" value="1"/>
</dbReference>
<dbReference type="InterPro" id="IPR004843">
    <property type="entry name" value="Calcineurin-like_PHP"/>
</dbReference>
<proteinExistence type="predicted"/>
<organism evidence="2 3">
    <name type="scientific">Roseofilum casamattae BLCC-M143</name>
    <dbReference type="NCBI Taxonomy" id="3022442"/>
    <lineage>
        <taxon>Bacteria</taxon>
        <taxon>Bacillati</taxon>
        <taxon>Cyanobacteriota</taxon>
        <taxon>Cyanophyceae</taxon>
        <taxon>Desertifilales</taxon>
        <taxon>Desertifilaceae</taxon>
        <taxon>Roseofilum</taxon>
        <taxon>Roseofilum casamattae</taxon>
    </lineage>
</organism>
<reference evidence="2 3" key="1">
    <citation type="submission" date="2023-01" db="EMBL/GenBank/DDBJ databases">
        <title>Novel diversity within Roseofilum (Cyanobacteria; Desertifilaceae) from marine benthic mats with descriptions of four novel species.</title>
        <authorList>
            <person name="Wang Y."/>
            <person name="Berthold D.E."/>
            <person name="Hu J."/>
            <person name="Lefler F.W."/>
            <person name="Laughinghouse H.D. IV."/>
        </authorList>
    </citation>
    <scope>NUCLEOTIDE SEQUENCE [LARGE SCALE GENOMIC DNA]</scope>
    <source>
        <strain evidence="2 3">BLCC-M143</strain>
    </source>
</reference>
<comment type="caution">
    <text evidence="2">The sequence shown here is derived from an EMBL/GenBank/DDBJ whole genome shotgun (WGS) entry which is preliminary data.</text>
</comment>
<feature type="domain" description="Calcineurin-like phosphoesterase" evidence="1">
    <location>
        <begin position="9"/>
        <end position="172"/>
    </location>
</feature>
<evidence type="ECO:0000313" key="3">
    <source>
        <dbReference type="Proteomes" id="UP001232992"/>
    </source>
</evidence>
<dbReference type="RefSeq" id="WP_283759267.1">
    <property type="nucleotide sequence ID" value="NZ_JAQOSQ010000017.1"/>
</dbReference>
<dbReference type="CDD" id="cd00144">
    <property type="entry name" value="MPP_PPP_family"/>
    <property type="match status" value="1"/>
</dbReference>
<dbReference type="EMBL" id="JAQOSQ010000017">
    <property type="protein sequence ID" value="MDJ1184612.1"/>
    <property type="molecule type" value="Genomic_DNA"/>
</dbReference>
<name>A0ABT7C0M3_9CYAN</name>
<dbReference type="SUPFAM" id="SSF56300">
    <property type="entry name" value="Metallo-dependent phosphatases"/>
    <property type="match status" value="1"/>
</dbReference>
<dbReference type="Pfam" id="PF00149">
    <property type="entry name" value="Metallophos"/>
    <property type="match status" value="1"/>
</dbReference>
<evidence type="ECO:0000313" key="2">
    <source>
        <dbReference type="EMBL" id="MDJ1184612.1"/>
    </source>
</evidence>
<dbReference type="PANTHER" id="PTHR42850:SF4">
    <property type="entry name" value="ZINC-DEPENDENT ENDOPOLYPHOSPHATASE"/>
    <property type="match status" value="1"/>
</dbReference>
<sequence>MTGATARRIFIGDIHGHYEGLMHLLEAIAPGESDRIYFLGDLIDRGPQSAQVVNFVSQSNYPCIRGNHEQLLIDSFPDGKINYPALQGWLYSGGQATLSSYEDANKLLDHLQWILELPLYQDLGDVWLVHAGVHPDFSIDEQGEYEFCWIRDEFHSIPQPYFPDKTIIVGHTITFTFPGVSPGQVAGGHGWLGIDTGAYHRRSGWLTGLDWTNQQVHQVNVYEKTERTFPLAESITFVQPEAIIPRHSLAAR</sequence>